<organism evidence="1 2">
    <name type="scientific">Nautilia profundicola (strain ATCC BAA-1463 / DSM 18972 / AmH)</name>
    <dbReference type="NCBI Taxonomy" id="598659"/>
    <lineage>
        <taxon>Bacteria</taxon>
        <taxon>Pseudomonadati</taxon>
        <taxon>Campylobacterota</taxon>
        <taxon>Epsilonproteobacteria</taxon>
        <taxon>Nautiliales</taxon>
        <taxon>Nautiliaceae</taxon>
        <taxon>Nautilia</taxon>
    </lineage>
</organism>
<gene>
    <name evidence="1" type="ordered locus">NAMH_0539</name>
</gene>
<accession>B9L8J7</accession>
<sequence>MKILEKPFCNEEFFEVETLEDIKNSPNNATLVFKYCDSSLELFNFCKNNNIPYAVLTSNVKELIFCANLGAKYIFCDTIKNAKIFQKIADEYLLDSKIVLLIDSFNEIEKIVDFGIDAIKLKGKR</sequence>
<dbReference type="HOGENOM" id="CLU_124385_1_0_7"/>
<protein>
    <submittedName>
        <fullName evidence="1">Uncharacterized protein</fullName>
    </submittedName>
</protein>
<dbReference type="STRING" id="598659.NAMH_0539"/>
<reference evidence="1 2" key="1">
    <citation type="journal article" date="2009" name="PLoS Genet.">
        <title>Adaptations to submarine hydrothermal environments exemplified by the genome of Nautilia profundicola.</title>
        <authorList>
            <person name="Campbell B.J."/>
            <person name="Smith J.L."/>
            <person name="Hanson T.E."/>
            <person name="Klotz M.G."/>
            <person name="Stein L.Y."/>
            <person name="Lee C.K."/>
            <person name="Wu D."/>
            <person name="Robinson J.M."/>
            <person name="Khouri H.M."/>
            <person name="Eisen J.A."/>
            <person name="Cary S.C."/>
        </authorList>
    </citation>
    <scope>NUCLEOTIDE SEQUENCE [LARGE SCALE GENOMIC DNA]</scope>
    <source>
        <strain evidence="2">ATCC BAA-1463 / DSM 18972 / AmH</strain>
    </source>
</reference>
<keyword evidence="2" id="KW-1185">Reference proteome</keyword>
<dbReference type="KEGG" id="nam:NAMH_0539"/>
<dbReference type="OrthoDB" id="5339711at2"/>
<name>B9L8J7_NAUPA</name>
<dbReference type="AlphaFoldDB" id="B9L8J7"/>
<dbReference type="Proteomes" id="UP000000448">
    <property type="component" value="Chromosome"/>
</dbReference>
<evidence type="ECO:0000313" key="1">
    <source>
        <dbReference type="EMBL" id="ACM93466.1"/>
    </source>
</evidence>
<proteinExistence type="predicted"/>
<dbReference type="RefSeq" id="WP_015902518.1">
    <property type="nucleotide sequence ID" value="NC_012115.1"/>
</dbReference>
<dbReference type="EMBL" id="CP001279">
    <property type="protein sequence ID" value="ACM93466.1"/>
    <property type="molecule type" value="Genomic_DNA"/>
</dbReference>
<evidence type="ECO:0000313" key="2">
    <source>
        <dbReference type="Proteomes" id="UP000000448"/>
    </source>
</evidence>